<evidence type="ECO:0000313" key="2">
    <source>
        <dbReference type="Proteomes" id="UP000001811"/>
    </source>
</evidence>
<dbReference type="Proteomes" id="UP000001811">
    <property type="component" value="Unplaced"/>
</dbReference>
<protein>
    <submittedName>
        <fullName evidence="1">Uncharacterized protein</fullName>
    </submittedName>
</protein>
<sequence length="391" mass="40981">MCGLHQHHPLTLKWVDSEGAGLLSPGRGHAVGSVHAVGRSPAPSCAGRPWQVARRGEPTSLPCSLPRCLLSSPSSLSPSPSCSQTPILASAEWGVRPGWTPSHWLTEDAPKWAEPCGSCVSVSSLVVAVSSSLVVAVSLCPASWWPCLPALWWPCLCVQPHGGRVFQPHGGRVSVSSLMASVSVSVQPHVGRVSSHMAAVSLCPASWWPCLCVQPHGGRVSVSSLVAAVSLCPATFALGSWLVLPSERGVSFPAVVASVLLSGQRGVDLCPIWGWLGLTWGLWAAAVRGPVSGWLSHSSRLWPRMPLTPSGVLAHTGDPCTVSSQMELGEAFRLAGQHRDDGLILHVFPSTPEQPGMPCPGEDIAVRSTERGARHPNHSCAARGVAADPCG</sequence>
<proteinExistence type="predicted"/>
<organism evidence="1 2">
    <name type="scientific">Oryctolagus cuniculus</name>
    <name type="common">Rabbit</name>
    <dbReference type="NCBI Taxonomy" id="9986"/>
    <lineage>
        <taxon>Eukaryota</taxon>
        <taxon>Metazoa</taxon>
        <taxon>Chordata</taxon>
        <taxon>Craniata</taxon>
        <taxon>Vertebrata</taxon>
        <taxon>Euteleostomi</taxon>
        <taxon>Mammalia</taxon>
        <taxon>Eutheria</taxon>
        <taxon>Euarchontoglires</taxon>
        <taxon>Glires</taxon>
        <taxon>Lagomorpha</taxon>
        <taxon>Leporidae</taxon>
        <taxon>Oryctolagus</taxon>
    </lineage>
</organism>
<reference evidence="1 2" key="1">
    <citation type="journal article" date="2011" name="Nature">
        <title>A high-resolution map of human evolutionary constraint using 29 mammals.</title>
        <authorList>
            <person name="Lindblad-Toh K."/>
            <person name="Garber M."/>
            <person name="Zuk O."/>
            <person name="Lin M.F."/>
            <person name="Parker B.J."/>
            <person name="Washietl S."/>
            <person name="Kheradpour P."/>
            <person name="Ernst J."/>
            <person name="Jordan G."/>
            <person name="Mauceli E."/>
            <person name="Ward L.D."/>
            <person name="Lowe C.B."/>
            <person name="Holloway A.K."/>
            <person name="Clamp M."/>
            <person name="Gnerre S."/>
            <person name="Alfoldi J."/>
            <person name="Beal K."/>
            <person name="Chang J."/>
            <person name="Clawson H."/>
            <person name="Cuff J."/>
            <person name="Di Palma F."/>
            <person name="Fitzgerald S."/>
            <person name="Flicek P."/>
            <person name="Guttman M."/>
            <person name="Hubisz M.J."/>
            <person name="Jaffe D.B."/>
            <person name="Jungreis I."/>
            <person name="Kent W.J."/>
            <person name="Kostka D."/>
            <person name="Lara M."/>
            <person name="Martins A.L."/>
            <person name="Massingham T."/>
            <person name="Moltke I."/>
            <person name="Raney B.J."/>
            <person name="Rasmussen M.D."/>
            <person name="Robinson J."/>
            <person name="Stark A."/>
            <person name="Vilella A.J."/>
            <person name="Wen J."/>
            <person name="Xie X."/>
            <person name="Zody M.C."/>
            <person name="Baldwin J."/>
            <person name="Bloom T."/>
            <person name="Chin C.W."/>
            <person name="Heiman D."/>
            <person name="Nicol R."/>
            <person name="Nusbaum C."/>
            <person name="Young S."/>
            <person name="Wilkinson J."/>
            <person name="Worley K.C."/>
            <person name="Kovar C.L."/>
            <person name="Muzny D.M."/>
            <person name="Gibbs R.A."/>
            <person name="Cree A."/>
            <person name="Dihn H.H."/>
            <person name="Fowler G."/>
            <person name="Jhangiani S."/>
            <person name="Joshi V."/>
            <person name="Lee S."/>
            <person name="Lewis L.R."/>
            <person name="Nazareth L.V."/>
            <person name="Okwuonu G."/>
            <person name="Santibanez J."/>
            <person name="Warren W.C."/>
            <person name="Mardis E.R."/>
            <person name="Weinstock G.M."/>
            <person name="Wilson R.K."/>
            <person name="Delehaunty K."/>
            <person name="Dooling D."/>
            <person name="Fronik C."/>
            <person name="Fulton L."/>
            <person name="Fulton B."/>
            <person name="Graves T."/>
            <person name="Minx P."/>
            <person name="Sodergren E."/>
            <person name="Birney E."/>
            <person name="Margulies E.H."/>
            <person name="Herrero J."/>
            <person name="Green E.D."/>
            <person name="Haussler D."/>
            <person name="Siepel A."/>
            <person name="Goldman N."/>
            <person name="Pollard K.S."/>
            <person name="Pedersen J.S."/>
            <person name="Lander E.S."/>
            <person name="Kellis M."/>
        </authorList>
    </citation>
    <scope>NUCLEOTIDE SEQUENCE [LARGE SCALE GENOMIC DNA]</scope>
    <source>
        <strain evidence="2">Thorbecke</strain>
    </source>
</reference>
<accession>A0A5F9CMG8</accession>
<reference evidence="1" key="3">
    <citation type="submission" date="2025-09" db="UniProtKB">
        <authorList>
            <consortium name="Ensembl"/>
        </authorList>
    </citation>
    <scope>IDENTIFICATION</scope>
    <source>
        <strain evidence="1">Thorbecke</strain>
    </source>
</reference>
<dbReference type="Ensembl" id="ENSOCUT00000049803.1">
    <property type="protein sequence ID" value="ENSOCUP00000034710.1"/>
    <property type="gene ID" value="ENSOCUG00000030232.1"/>
</dbReference>
<name>A0A5F9CMG8_RABIT</name>
<dbReference type="InParanoid" id="A0A5F9CMG8"/>
<dbReference type="STRING" id="9986.ENSOCUP00000034710"/>
<evidence type="ECO:0000313" key="1">
    <source>
        <dbReference type="Ensembl" id="ENSOCUP00000034710.1"/>
    </source>
</evidence>
<reference evidence="1" key="2">
    <citation type="submission" date="2025-08" db="UniProtKB">
        <authorList>
            <consortium name="Ensembl"/>
        </authorList>
    </citation>
    <scope>IDENTIFICATION</scope>
    <source>
        <strain evidence="1">Thorbecke</strain>
    </source>
</reference>
<dbReference type="AlphaFoldDB" id="A0A5F9CMG8"/>
<keyword evidence="2" id="KW-1185">Reference proteome</keyword>
<dbReference type="Gene3D" id="3.10.20.90">
    <property type="entry name" value="Phosphatidylinositol 3-kinase Catalytic Subunit, Chain A, domain 1"/>
    <property type="match status" value="1"/>
</dbReference>
<dbReference type="Bgee" id="ENSOCUG00000030232">
    <property type="expression patterns" value="Expressed in testis and 14 other cell types or tissues"/>
</dbReference>
<dbReference type="SUPFAM" id="SSF54277">
    <property type="entry name" value="CAD &amp; PB1 domains"/>
    <property type="match status" value="1"/>
</dbReference>